<reference evidence="1" key="1">
    <citation type="submission" date="2020-11" db="EMBL/GenBank/DDBJ databases">
        <authorList>
            <consortium name="DOE Joint Genome Institute"/>
            <person name="Ahrendt S."/>
            <person name="Riley R."/>
            <person name="Andreopoulos W."/>
            <person name="Labutti K."/>
            <person name="Pangilinan J."/>
            <person name="Ruiz-Duenas F.J."/>
            <person name="Barrasa J.M."/>
            <person name="Sanchez-Garcia M."/>
            <person name="Camarero S."/>
            <person name="Miyauchi S."/>
            <person name="Serrano A."/>
            <person name="Linde D."/>
            <person name="Babiker R."/>
            <person name="Drula E."/>
            <person name="Ayuso-Fernandez I."/>
            <person name="Pacheco R."/>
            <person name="Padilla G."/>
            <person name="Ferreira P."/>
            <person name="Barriuso J."/>
            <person name="Kellner H."/>
            <person name="Castanera R."/>
            <person name="Alfaro M."/>
            <person name="Ramirez L."/>
            <person name="Pisabarro A.G."/>
            <person name="Kuo A."/>
            <person name="Tritt A."/>
            <person name="Lipzen A."/>
            <person name="He G."/>
            <person name="Yan M."/>
            <person name="Ng V."/>
            <person name="Cullen D."/>
            <person name="Martin F."/>
            <person name="Rosso M.-N."/>
            <person name="Henrissat B."/>
            <person name="Hibbett D."/>
            <person name="Martinez A.T."/>
            <person name="Grigoriev I.V."/>
        </authorList>
    </citation>
    <scope>NUCLEOTIDE SEQUENCE</scope>
    <source>
        <strain evidence="1">ATCC 90797</strain>
    </source>
</reference>
<keyword evidence="2" id="KW-1185">Reference proteome</keyword>
<evidence type="ECO:0000313" key="1">
    <source>
        <dbReference type="EMBL" id="KAF9488260.1"/>
    </source>
</evidence>
<sequence length="288" mass="33837">MSMNNSVPLDLTHPFCSTTSYVRAQYEYVHPSSLREVLKPEESRRVAQRVNAAWKTFTLPNSPCCIVNTTLPSNTPIVLNGDANPQFQYSASKNDIPWTNYRDPLESKNILIRNNPWTPTIIRLRCIRLRVTCLLQHITDFFLRGNFRETVDTLSQDNPIRHYFYCHCPIFRFLKPDTPMLLQGFNLRCIHSTQLPKLPILELYPQESESPFLTDEEDEFLTFVAMVFHLEHWVPIANSLRHLRQLNIVLEEDVYLLLHYGYLDPEYYFDGYGNHCSITWKNFIPTDF</sequence>
<comment type="caution">
    <text evidence="1">The sequence shown here is derived from an EMBL/GenBank/DDBJ whole genome shotgun (WGS) entry which is preliminary data.</text>
</comment>
<dbReference type="EMBL" id="MU154722">
    <property type="protein sequence ID" value="KAF9488260.1"/>
    <property type="molecule type" value="Genomic_DNA"/>
</dbReference>
<proteinExistence type="predicted"/>
<organism evidence="1 2">
    <name type="scientific">Pleurotus eryngii</name>
    <name type="common">Boletus of the steppes</name>
    <dbReference type="NCBI Taxonomy" id="5323"/>
    <lineage>
        <taxon>Eukaryota</taxon>
        <taxon>Fungi</taxon>
        <taxon>Dikarya</taxon>
        <taxon>Basidiomycota</taxon>
        <taxon>Agaricomycotina</taxon>
        <taxon>Agaricomycetes</taxon>
        <taxon>Agaricomycetidae</taxon>
        <taxon>Agaricales</taxon>
        <taxon>Pleurotineae</taxon>
        <taxon>Pleurotaceae</taxon>
        <taxon>Pleurotus</taxon>
    </lineage>
</organism>
<name>A0A9P6DA31_PLEER</name>
<gene>
    <name evidence="1" type="ORF">BDN71DRAFT_1436249</name>
</gene>
<dbReference type="OrthoDB" id="3071592at2759"/>
<protein>
    <submittedName>
        <fullName evidence="1">Uncharacterized protein</fullName>
    </submittedName>
</protein>
<dbReference type="Proteomes" id="UP000807025">
    <property type="component" value="Unassembled WGS sequence"/>
</dbReference>
<accession>A0A9P6DA31</accession>
<dbReference type="AlphaFoldDB" id="A0A9P6DA31"/>
<evidence type="ECO:0000313" key="2">
    <source>
        <dbReference type="Proteomes" id="UP000807025"/>
    </source>
</evidence>